<feature type="domain" description="DUF7077" evidence="7">
    <location>
        <begin position="966"/>
        <end position="1086"/>
    </location>
</feature>
<feature type="domain" description="TRAPPC10/Trs130 N-terminal" evidence="6">
    <location>
        <begin position="100"/>
        <end position="218"/>
    </location>
</feature>
<proteinExistence type="predicted"/>
<dbReference type="InterPro" id="IPR056916">
    <property type="entry name" value="NTS_TR130"/>
</dbReference>
<dbReference type="Pfam" id="PF12584">
    <property type="entry name" value="TRAPPC10"/>
    <property type="match status" value="1"/>
</dbReference>
<evidence type="ECO:0000256" key="4">
    <source>
        <dbReference type="SAM" id="MobiDB-lite"/>
    </source>
</evidence>
<dbReference type="Proteomes" id="UP000246991">
    <property type="component" value="Unassembled WGS sequence"/>
</dbReference>
<dbReference type="STRING" id="42249.A0A317SBL3"/>
<evidence type="ECO:0000259" key="7">
    <source>
        <dbReference type="Pfam" id="PF23274"/>
    </source>
</evidence>
<dbReference type="Pfam" id="PF23036">
    <property type="entry name" value="TRAPPC10_1st"/>
    <property type="match status" value="2"/>
</dbReference>
<sequence length="1477" mass="164251">MDVPSSTSKVTVTYWDPSGLFPLIQSDLRSRLPLRNLHWKAPARPLRSINSLHVELTPYLSLANQVSGLAGVGLTRVKSTDSQRSIETVRGTKSAGHQKERRHQIPGLRNTPYLKVFLLRCDDNDCYKNVARKTLREWVSEHTTSASNENKQHDAFEWLIIHVVLPGTPAAQQPRSSSSASNVSGSSRWIKGNTTLLDKIRSDFNSGNHKKDRVIQIRIGPSHPALATLSPPVLVGNQIVPAAESPTEGEMAWLDLIAKFKTQILASFDARVSQYEEDIREKDSQRRLPGWNFCTFFVLKEGLARAFESVGLVEDALVLYDELGFGLDAVVRGQRGKEKIEGDPEGVVGGDFVGWTKESIKWIEQARRRRKARLEGRKGEEQEDVDDETPVGSEKKPYRELILSNEISLFDFKTYLFARQSTLLLRLGKGNGMDGVEVPIPISASGYSLHEAAAVAAGGPEEDLTRLSEVLKRGVEFVTSVGRILRADLWTSYHSSTEGERDKEQEQKDVTWIIDNIVSSWVFAVCQQLLKQTASASLPEGPNTPNPAAAACSGPFPKRSSSLPPTPNPETTSFTQTIQTSVTGLEDFAAVRADLMLLARGIVETFGKRQGWVGKMGWFYLPKEHVKDVGMVEIDLAGEGDKEAEKKEEVWGVEGIRNATLRRVVEKKEEEEFYTIFEELSRKAMKNYDIAKRTKSCERVEADLAALSFHLKDYASSVKHLEKMTKFYADQGWGLIETTLLGMYAKCLKEMNRSEDYIKVLLKLLAKSSAAERVRLRRRGVTVLDDDDKAALVDTLLDTQHLEEEVGVDGCVEKIITLSLDIGKEITTPMSHFWDNISVDPYPRHLDDRDGFEILVKMRYLLEEEMGVQKLRVRIVNTIGQVKEVWMDALEPATMKKGVVKVFARSNITIPGSYIVDKIILIANKLHFVHELITKSAQDTALGLGSTPVAAVPTVKKMRLSFYPAPRSLVVRLEVPKRIHLEQMKAIEVVLDPGKNNVTTGEIRLRSATAGLRLVTASVRFLEGSDFASAGDKPGVFALKGLTSEKKVRFKIPYTSENELTELAVKVEVDYDTDNGSFFYADGLSVPVVLPLAVNVQDVFKPNALFSRFQVSTAIPDIPLRILKASLKGSRTFGACSGIGTEGSMVVFAKQPASFVYKITRRTGDDVPKDKEPQPLALTIEYRSLDEEVQDLVVAAFSSQLEEAGLGLYACWLVPILTTRLRHRTAHDLEAVGLLNEVRLGKYDNHDWDEALESISPANGAREKVEAWLKEFYEKNSIIKFGPETPPANPVLTTRSITIPVDVPQLQVIHTVDIHILSDTNSTTLSSPYAPPMVTVGQAIPAELTIRHSRSWNSLDAKDGEVEIGDDDELEFFYEIQHSLEVWLVSGRKRAHFSAKEGQIHKFPILLVPLKAGNLLLPNVEVKQVIPIEQGGEGVSCETDYRSNGESVLVLPDVRSTTVRVDSPFGEDGFRSPASVR</sequence>
<dbReference type="InterPro" id="IPR022233">
    <property type="entry name" value="TRAPPC10/Trs130_C"/>
</dbReference>
<feature type="region of interest" description="Disordered" evidence="4">
    <location>
        <begin position="373"/>
        <end position="393"/>
    </location>
</feature>
<keyword evidence="3" id="KW-0333">Golgi apparatus</keyword>
<evidence type="ECO:0000259" key="6">
    <source>
        <dbReference type="Pfam" id="PF23036"/>
    </source>
</evidence>
<evidence type="ECO:0000256" key="1">
    <source>
        <dbReference type="ARBA" id="ARBA00004555"/>
    </source>
</evidence>
<dbReference type="GO" id="GO:0034498">
    <property type="term" value="P:early endosome to Golgi transport"/>
    <property type="evidence" value="ECO:0007669"/>
    <property type="project" value="TreeGrafter"/>
</dbReference>
<evidence type="ECO:0000256" key="2">
    <source>
        <dbReference type="ARBA" id="ARBA00022448"/>
    </source>
</evidence>
<dbReference type="InterPro" id="IPR056913">
    <property type="entry name" value="TRAPPC10/Trs130_N"/>
</dbReference>
<organism evidence="9 10">
    <name type="scientific">Tuber magnatum</name>
    <name type="common">white Piedmont truffle</name>
    <dbReference type="NCBI Taxonomy" id="42249"/>
    <lineage>
        <taxon>Eukaryota</taxon>
        <taxon>Fungi</taxon>
        <taxon>Dikarya</taxon>
        <taxon>Ascomycota</taxon>
        <taxon>Pezizomycotina</taxon>
        <taxon>Pezizomycetes</taxon>
        <taxon>Pezizales</taxon>
        <taxon>Tuberaceae</taxon>
        <taxon>Tuber</taxon>
    </lineage>
</organism>
<dbReference type="GO" id="GO:0005829">
    <property type="term" value="C:cytosol"/>
    <property type="evidence" value="ECO:0007669"/>
    <property type="project" value="GOC"/>
</dbReference>
<feature type="domain" description="TRAPPC10/Trs130 N-terminal" evidence="6">
    <location>
        <begin position="245"/>
        <end position="429"/>
    </location>
</feature>
<dbReference type="PANTHER" id="PTHR13251">
    <property type="entry name" value="EPILEPSY HOLOPROSENCEPHALY CANDIDATE 1/TMEM1"/>
    <property type="match status" value="1"/>
</dbReference>
<feature type="region of interest" description="Disordered" evidence="4">
    <location>
        <begin position="536"/>
        <end position="572"/>
    </location>
</feature>
<feature type="domain" description="Trs130 NTS" evidence="8">
    <location>
        <begin position="668"/>
        <end position="760"/>
    </location>
</feature>
<evidence type="ECO:0000256" key="3">
    <source>
        <dbReference type="ARBA" id="ARBA00023034"/>
    </source>
</evidence>
<feature type="compositionally biased region" description="Polar residues" evidence="4">
    <location>
        <begin position="559"/>
        <end position="572"/>
    </location>
</feature>
<accession>A0A317SBL3</accession>
<dbReference type="PANTHER" id="PTHR13251:SF3">
    <property type="entry name" value="TRAFFICKING PROTEIN PARTICLE COMPLEX SUBUNIT 10"/>
    <property type="match status" value="1"/>
</dbReference>
<evidence type="ECO:0000313" key="9">
    <source>
        <dbReference type="EMBL" id="PWW71598.1"/>
    </source>
</evidence>
<evidence type="ECO:0000259" key="8">
    <source>
        <dbReference type="Pfam" id="PF24967"/>
    </source>
</evidence>
<dbReference type="InterPro" id="IPR055505">
    <property type="entry name" value="DUF7077"/>
</dbReference>
<keyword evidence="10" id="KW-1185">Reference proteome</keyword>
<feature type="domain" description="TRAPPC10/Trs130 C-terminal" evidence="5">
    <location>
        <begin position="1300"/>
        <end position="1451"/>
    </location>
</feature>
<keyword evidence="2" id="KW-0813">Transport</keyword>
<dbReference type="OrthoDB" id="10256906at2759"/>
<evidence type="ECO:0000259" key="5">
    <source>
        <dbReference type="Pfam" id="PF12584"/>
    </source>
</evidence>
<dbReference type="InterPro" id="IPR045126">
    <property type="entry name" value="TRAPPC10/Trs130"/>
</dbReference>
<name>A0A317SBL3_9PEZI</name>
<dbReference type="GO" id="GO:0006891">
    <property type="term" value="P:intra-Golgi vesicle-mediated transport"/>
    <property type="evidence" value="ECO:0007669"/>
    <property type="project" value="TreeGrafter"/>
</dbReference>
<dbReference type="Pfam" id="PF23274">
    <property type="entry name" value="DUF7077"/>
    <property type="match status" value="1"/>
</dbReference>
<protein>
    <submittedName>
        <fullName evidence="9">Uncharacterized protein</fullName>
    </submittedName>
</protein>
<dbReference type="Pfam" id="PF24965">
    <property type="entry name" value="TRS130_4HB"/>
    <property type="match status" value="1"/>
</dbReference>
<gene>
    <name evidence="9" type="ORF">C7212DRAFT_367220</name>
</gene>
<reference evidence="9 10" key="1">
    <citation type="submission" date="2018-03" db="EMBL/GenBank/DDBJ databases">
        <title>Genomes of Pezizomycetes fungi and the evolution of truffles.</title>
        <authorList>
            <person name="Murat C."/>
            <person name="Payen T."/>
            <person name="Noel B."/>
            <person name="Kuo A."/>
            <person name="Martin F.M."/>
        </authorList>
    </citation>
    <scope>NUCLEOTIDE SEQUENCE [LARGE SCALE GENOMIC DNA]</scope>
    <source>
        <strain evidence="9">091103-1</strain>
    </source>
</reference>
<comment type="caution">
    <text evidence="9">The sequence shown here is derived from an EMBL/GenBank/DDBJ whole genome shotgun (WGS) entry which is preliminary data.</text>
</comment>
<dbReference type="Pfam" id="PF24967">
    <property type="entry name" value="NTS_TR130"/>
    <property type="match status" value="1"/>
</dbReference>
<comment type="subcellular location">
    <subcellularLocation>
        <location evidence="1">Golgi apparatus</location>
    </subcellularLocation>
</comment>
<dbReference type="GO" id="GO:1990071">
    <property type="term" value="C:TRAPPII protein complex"/>
    <property type="evidence" value="ECO:0007669"/>
    <property type="project" value="InterPro"/>
</dbReference>
<dbReference type="EMBL" id="PYWC01000194">
    <property type="protein sequence ID" value="PWW71598.1"/>
    <property type="molecule type" value="Genomic_DNA"/>
</dbReference>
<evidence type="ECO:0000313" key="10">
    <source>
        <dbReference type="Proteomes" id="UP000246991"/>
    </source>
</evidence>